<dbReference type="InterPro" id="IPR003439">
    <property type="entry name" value="ABC_transporter-like_ATP-bd"/>
</dbReference>
<reference evidence="12" key="1">
    <citation type="submission" date="2010-05" db="EMBL/GenBank/DDBJ databases">
        <title>The complete genome of Truepera radiovictris DSM 17093.</title>
        <authorList>
            <consortium name="US DOE Joint Genome Institute (JGI-PGF)"/>
            <person name="Lucas S."/>
            <person name="Copeland A."/>
            <person name="Lapidus A."/>
            <person name="Glavina del Rio T."/>
            <person name="Dalin E."/>
            <person name="Tice H."/>
            <person name="Bruce D."/>
            <person name="Goodwin L."/>
            <person name="Pitluck S."/>
            <person name="Kyrpides N."/>
            <person name="Mavromatis K."/>
            <person name="Ovchinnikova G."/>
            <person name="Munk A.C."/>
            <person name="Detter J.C."/>
            <person name="Han C."/>
            <person name="Tapia R."/>
            <person name="Land M."/>
            <person name="Hauser L."/>
            <person name="Markowitz V."/>
            <person name="Cheng J.-F."/>
            <person name="Hugenholtz P."/>
            <person name="Woyke T."/>
            <person name="Wu D."/>
            <person name="Tindall B."/>
            <person name="Pomrenke H.G."/>
            <person name="Brambilla E."/>
            <person name="Klenk H.-P."/>
            <person name="Eisen J.A."/>
        </authorList>
    </citation>
    <scope>NUCLEOTIDE SEQUENCE [LARGE SCALE GENOMIC DNA]</scope>
    <source>
        <strain evidence="12">DSM 17093 / CIP 108686 / LMG 22925 / RQ-24</strain>
    </source>
</reference>
<keyword evidence="12" id="KW-1185">Reference proteome</keyword>
<evidence type="ECO:0000313" key="12">
    <source>
        <dbReference type="Proteomes" id="UP000000379"/>
    </source>
</evidence>
<dbReference type="GO" id="GO:0016887">
    <property type="term" value="F:ATP hydrolysis activity"/>
    <property type="evidence" value="ECO:0007669"/>
    <property type="project" value="InterPro"/>
</dbReference>
<proteinExistence type="predicted"/>
<keyword evidence="4" id="KW-0547">Nucleotide-binding</keyword>
<evidence type="ECO:0000259" key="9">
    <source>
        <dbReference type="PROSITE" id="PS50893"/>
    </source>
</evidence>
<protein>
    <submittedName>
        <fullName evidence="11">ABC transporter related protein</fullName>
    </submittedName>
</protein>
<dbReference type="InterPro" id="IPR011527">
    <property type="entry name" value="ABC1_TM_dom"/>
</dbReference>
<dbReference type="EMBL" id="CP002049">
    <property type="protein sequence ID" value="ADI13774.1"/>
    <property type="molecule type" value="Genomic_DNA"/>
</dbReference>
<dbReference type="InterPro" id="IPR003593">
    <property type="entry name" value="AAA+_ATPase"/>
</dbReference>
<dbReference type="CDD" id="cd18565">
    <property type="entry name" value="ABC_6TM_exporter_like"/>
    <property type="match status" value="1"/>
</dbReference>
<dbReference type="PROSITE" id="PS50929">
    <property type="entry name" value="ABC_TM1F"/>
    <property type="match status" value="1"/>
</dbReference>
<comment type="subcellular location">
    <subcellularLocation>
        <location evidence="1">Cell membrane</location>
        <topology evidence="1">Multi-pass membrane protein</topology>
    </subcellularLocation>
</comment>
<dbReference type="GO" id="GO:0015421">
    <property type="term" value="F:ABC-type oligopeptide transporter activity"/>
    <property type="evidence" value="ECO:0007669"/>
    <property type="project" value="TreeGrafter"/>
</dbReference>
<feature type="domain" description="ABC transporter" evidence="9">
    <location>
        <begin position="358"/>
        <end position="592"/>
    </location>
</feature>
<feature type="domain" description="ABC transmembrane type-1" evidence="10">
    <location>
        <begin position="31"/>
        <end position="324"/>
    </location>
</feature>
<dbReference type="Pfam" id="PF00005">
    <property type="entry name" value="ABC_tran"/>
    <property type="match status" value="1"/>
</dbReference>
<dbReference type="KEGG" id="tra:Trad_0638"/>
<gene>
    <name evidence="11" type="ordered locus">Trad_0638</name>
</gene>
<evidence type="ECO:0000256" key="6">
    <source>
        <dbReference type="ARBA" id="ARBA00022989"/>
    </source>
</evidence>
<reference evidence="11 12" key="2">
    <citation type="journal article" date="2011" name="Stand. Genomic Sci.">
        <title>Complete genome sequence of Truepera radiovictrix type strain (RQ-24).</title>
        <authorList>
            <person name="Ivanova N."/>
            <person name="Rohde C."/>
            <person name="Munk C."/>
            <person name="Nolan M."/>
            <person name="Lucas S."/>
            <person name="Del Rio T.G."/>
            <person name="Tice H."/>
            <person name="Deshpande S."/>
            <person name="Cheng J.F."/>
            <person name="Tapia R."/>
            <person name="Han C."/>
            <person name="Goodwin L."/>
            <person name="Pitluck S."/>
            <person name="Liolios K."/>
            <person name="Mavromatis K."/>
            <person name="Mikhailova N."/>
            <person name="Pati A."/>
            <person name="Chen A."/>
            <person name="Palaniappan K."/>
            <person name="Land M."/>
            <person name="Hauser L."/>
            <person name="Chang Y.J."/>
            <person name="Jeffries C.D."/>
            <person name="Brambilla E."/>
            <person name="Rohde M."/>
            <person name="Goker M."/>
            <person name="Tindall B.J."/>
            <person name="Woyke T."/>
            <person name="Bristow J."/>
            <person name="Eisen J.A."/>
            <person name="Markowitz V."/>
            <person name="Hugenholtz P."/>
            <person name="Kyrpides N.C."/>
            <person name="Klenk H.P."/>
            <person name="Lapidus A."/>
        </authorList>
    </citation>
    <scope>NUCLEOTIDE SEQUENCE [LARGE SCALE GENOMIC DNA]</scope>
    <source>
        <strain evidence="12">DSM 17093 / CIP 108686 / LMG 22925 / RQ-24</strain>
    </source>
</reference>
<dbReference type="GO" id="GO:0005886">
    <property type="term" value="C:plasma membrane"/>
    <property type="evidence" value="ECO:0007669"/>
    <property type="project" value="UniProtKB-SubCell"/>
</dbReference>
<feature type="transmembrane region" description="Helical" evidence="8">
    <location>
        <begin position="160"/>
        <end position="193"/>
    </location>
</feature>
<evidence type="ECO:0000256" key="5">
    <source>
        <dbReference type="ARBA" id="ARBA00022840"/>
    </source>
</evidence>
<dbReference type="GO" id="GO:0005524">
    <property type="term" value="F:ATP binding"/>
    <property type="evidence" value="ECO:0007669"/>
    <property type="project" value="UniProtKB-KW"/>
</dbReference>
<sequence>MQLPRPGCYRRPMSPLARLWRYARPYRSQILLGSLFSFLNKAFDLAPPLLIGVAVDIVVQREASWLAQLGVTDLMAQLWVLAGATILIWGLESLSEYVFQLYWRNLAQEVQHALRLDTYAHVQGLELAYFEDRTTGGLMAVLNDDVNQLERFLDVGANDLIQVATTVVIVGAIFFALAPSVAWLAFLPVPVVIWGSFRFQRRIAPRYADVRERVGDLSAQLANNLSGITTIKSFTAETREAERVRRESDRYRASNRRAIRLSAAFVPLIRMAIAAGFIATLVLGGSLALSGTLAVGAYSVLVFMTQRLLWPLTTLGQTFDLYQRAMASSKRIFNLLDTQPTMRDGLSPLPLGAVRGELRLENVSFAYRGGGEVLRGLSLTLRAGQTTAIVGATGAGKSTLIKLLLRFYDPQSGRVTLDGHDLRTLKRHDLRRAIGYVSQDVFLFHGTVYDNIAYGDPDASREAVIRAAKVAEAHDFITALPFGYDTIVGERGQKLSGGQRQRISIARAVLKDPPILILDEATSAVDNETEVAIQRSVARLAEDRTVVLIAHRLSTVRHAHCIFVLSDGRLAEAGTHEALLARGGLYAGLWQVQTGERAETPISAD</sequence>
<dbReference type="PANTHER" id="PTHR43394:SF7">
    <property type="entry name" value="ABC TRANSPORTER B FAMILY MEMBER 28"/>
    <property type="match status" value="1"/>
</dbReference>
<dbReference type="InterPro" id="IPR039421">
    <property type="entry name" value="Type_1_exporter"/>
</dbReference>
<evidence type="ECO:0000256" key="1">
    <source>
        <dbReference type="ARBA" id="ARBA00004651"/>
    </source>
</evidence>
<dbReference type="SMART" id="SM00382">
    <property type="entry name" value="AAA"/>
    <property type="match status" value="1"/>
</dbReference>
<dbReference type="AlphaFoldDB" id="D7CT07"/>
<dbReference type="FunFam" id="3.40.50.300:FF:000287">
    <property type="entry name" value="Multidrug ABC transporter ATP-binding protein"/>
    <property type="match status" value="1"/>
</dbReference>
<evidence type="ECO:0000259" key="10">
    <source>
        <dbReference type="PROSITE" id="PS50929"/>
    </source>
</evidence>
<feature type="transmembrane region" description="Helical" evidence="8">
    <location>
        <begin position="258"/>
        <end position="279"/>
    </location>
</feature>
<accession>D7CT07</accession>
<dbReference type="SUPFAM" id="SSF90123">
    <property type="entry name" value="ABC transporter transmembrane region"/>
    <property type="match status" value="1"/>
</dbReference>
<dbReference type="PROSITE" id="PS50893">
    <property type="entry name" value="ABC_TRANSPORTER_2"/>
    <property type="match status" value="1"/>
</dbReference>
<dbReference type="InterPro" id="IPR036640">
    <property type="entry name" value="ABC1_TM_sf"/>
</dbReference>
<evidence type="ECO:0000256" key="2">
    <source>
        <dbReference type="ARBA" id="ARBA00022448"/>
    </source>
</evidence>
<dbReference type="Gene3D" id="3.40.50.300">
    <property type="entry name" value="P-loop containing nucleotide triphosphate hydrolases"/>
    <property type="match status" value="1"/>
</dbReference>
<keyword evidence="5" id="KW-0067">ATP-binding</keyword>
<dbReference type="STRING" id="649638.Trad_0638"/>
<evidence type="ECO:0000313" key="11">
    <source>
        <dbReference type="EMBL" id="ADI13774.1"/>
    </source>
</evidence>
<dbReference type="HOGENOM" id="CLU_000604_84_5_0"/>
<dbReference type="SUPFAM" id="SSF52540">
    <property type="entry name" value="P-loop containing nucleoside triphosphate hydrolases"/>
    <property type="match status" value="1"/>
</dbReference>
<dbReference type="InterPro" id="IPR017871">
    <property type="entry name" value="ABC_transporter-like_CS"/>
</dbReference>
<dbReference type="Pfam" id="PF00664">
    <property type="entry name" value="ABC_membrane"/>
    <property type="match status" value="1"/>
</dbReference>
<evidence type="ECO:0000256" key="3">
    <source>
        <dbReference type="ARBA" id="ARBA00022692"/>
    </source>
</evidence>
<keyword evidence="3 8" id="KW-0812">Transmembrane</keyword>
<evidence type="ECO:0000256" key="4">
    <source>
        <dbReference type="ARBA" id="ARBA00022741"/>
    </source>
</evidence>
<name>D7CT07_TRURR</name>
<dbReference type="eggNOG" id="COG1132">
    <property type="taxonomic scope" value="Bacteria"/>
</dbReference>
<dbReference type="InterPro" id="IPR027417">
    <property type="entry name" value="P-loop_NTPase"/>
</dbReference>
<evidence type="ECO:0000256" key="8">
    <source>
        <dbReference type="SAM" id="Phobius"/>
    </source>
</evidence>
<organism evidence="11 12">
    <name type="scientific">Truepera radiovictrix (strain DSM 17093 / CIP 108686 / LMG 22925 / RQ-24)</name>
    <dbReference type="NCBI Taxonomy" id="649638"/>
    <lineage>
        <taxon>Bacteria</taxon>
        <taxon>Thermotogati</taxon>
        <taxon>Deinococcota</taxon>
        <taxon>Deinococci</taxon>
        <taxon>Trueperales</taxon>
        <taxon>Trueperaceae</taxon>
        <taxon>Truepera</taxon>
    </lineage>
</organism>
<evidence type="ECO:0000256" key="7">
    <source>
        <dbReference type="ARBA" id="ARBA00023136"/>
    </source>
</evidence>
<dbReference type="PROSITE" id="PS00211">
    <property type="entry name" value="ABC_TRANSPORTER_1"/>
    <property type="match status" value="1"/>
</dbReference>
<dbReference type="PANTHER" id="PTHR43394">
    <property type="entry name" value="ATP-DEPENDENT PERMEASE MDL1, MITOCHONDRIAL"/>
    <property type="match status" value="1"/>
</dbReference>
<keyword evidence="6 8" id="KW-1133">Transmembrane helix</keyword>
<dbReference type="Gene3D" id="1.20.1560.10">
    <property type="entry name" value="ABC transporter type 1, transmembrane domain"/>
    <property type="match status" value="1"/>
</dbReference>
<dbReference type="GO" id="GO:0090374">
    <property type="term" value="P:oligopeptide export from mitochondrion"/>
    <property type="evidence" value="ECO:0007669"/>
    <property type="project" value="TreeGrafter"/>
</dbReference>
<feature type="transmembrane region" description="Helical" evidence="8">
    <location>
        <begin position="71"/>
        <end position="91"/>
    </location>
</feature>
<keyword evidence="2" id="KW-0813">Transport</keyword>
<keyword evidence="7 8" id="KW-0472">Membrane</keyword>
<dbReference type="Proteomes" id="UP000000379">
    <property type="component" value="Chromosome"/>
</dbReference>